<dbReference type="RefSeq" id="WP_245128797.1">
    <property type="nucleotide sequence ID" value="NZ_JALJEJ010000002.1"/>
</dbReference>
<keyword evidence="2" id="KW-1185">Reference proteome</keyword>
<dbReference type="EMBL" id="JALJEJ010000002">
    <property type="protein sequence ID" value="MCJ8208962.1"/>
    <property type="molecule type" value="Genomic_DNA"/>
</dbReference>
<evidence type="ECO:0000313" key="2">
    <source>
        <dbReference type="Proteomes" id="UP001139450"/>
    </source>
</evidence>
<dbReference type="InterPro" id="IPR008620">
    <property type="entry name" value="FixH"/>
</dbReference>
<reference evidence="1" key="1">
    <citation type="submission" date="2022-04" db="EMBL/GenBank/DDBJ databases">
        <title>Mucilaginibacter sp. RS28 isolated from freshwater.</title>
        <authorList>
            <person name="Ko S.-R."/>
        </authorList>
    </citation>
    <scope>NUCLEOTIDE SEQUENCE</scope>
    <source>
        <strain evidence="1">RS28</strain>
    </source>
</reference>
<evidence type="ECO:0000313" key="1">
    <source>
        <dbReference type="EMBL" id="MCJ8208962.1"/>
    </source>
</evidence>
<proteinExistence type="predicted"/>
<gene>
    <name evidence="1" type="ORF">MUY27_04525</name>
</gene>
<sequence length="141" mass="15998">MKMNWGKGIVLGMSAFILFIASLAGYMLTQPDDYDKQYYEKGLAFDKDYAKEKQVNTDKAKPVVRIAGNQLEATFVKAASGTVKFLRPSDRRLDQSFSLKTDANDVVTFPVAKFTTGQWQLVFEWTSGGKQYLYKQEVFIP</sequence>
<dbReference type="AlphaFoldDB" id="A0A9X1X0G1"/>
<protein>
    <submittedName>
        <fullName evidence="1">FixH family protein</fullName>
    </submittedName>
</protein>
<dbReference type="Proteomes" id="UP001139450">
    <property type="component" value="Unassembled WGS sequence"/>
</dbReference>
<dbReference type="Pfam" id="PF05751">
    <property type="entry name" value="FixH"/>
    <property type="match status" value="1"/>
</dbReference>
<comment type="caution">
    <text evidence="1">The sequence shown here is derived from an EMBL/GenBank/DDBJ whole genome shotgun (WGS) entry which is preliminary data.</text>
</comment>
<accession>A0A9X1X0G1</accession>
<name>A0A9X1X0G1_9SPHI</name>
<organism evidence="1 2">
    <name type="scientific">Mucilaginibacter straminoryzae</name>
    <dbReference type="NCBI Taxonomy" id="2932774"/>
    <lineage>
        <taxon>Bacteria</taxon>
        <taxon>Pseudomonadati</taxon>
        <taxon>Bacteroidota</taxon>
        <taxon>Sphingobacteriia</taxon>
        <taxon>Sphingobacteriales</taxon>
        <taxon>Sphingobacteriaceae</taxon>
        <taxon>Mucilaginibacter</taxon>
    </lineage>
</organism>